<dbReference type="NCBIfam" id="TIGR01019">
    <property type="entry name" value="sucCoAalpha"/>
    <property type="match status" value="1"/>
</dbReference>
<gene>
    <name evidence="5" type="primary">sucD</name>
    <name evidence="10" type="ORF">AMJ52_03045</name>
</gene>
<dbReference type="InterPro" id="IPR005811">
    <property type="entry name" value="SUCC_ACL_C"/>
</dbReference>
<feature type="binding site" evidence="5">
    <location>
        <begin position="17"/>
        <end position="20"/>
    </location>
    <ligand>
        <name>CoA</name>
        <dbReference type="ChEBI" id="CHEBI:57287"/>
    </ligand>
</feature>
<evidence type="ECO:0000256" key="2">
    <source>
        <dbReference type="ARBA" id="ARBA00022598"/>
    </source>
</evidence>
<dbReference type="Proteomes" id="UP000051012">
    <property type="component" value="Unassembled WGS sequence"/>
</dbReference>
<comment type="catalytic activity">
    <reaction evidence="5 8">
        <text>succinate + ATP + CoA = succinyl-CoA + ADP + phosphate</text>
        <dbReference type="Rhea" id="RHEA:17661"/>
        <dbReference type="ChEBI" id="CHEBI:30031"/>
        <dbReference type="ChEBI" id="CHEBI:30616"/>
        <dbReference type="ChEBI" id="CHEBI:43474"/>
        <dbReference type="ChEBI" id="CHEBI:57287"/>
        <dbReference type="ChEBI" id="CHEBI:57292"/>
        <dbReference type="ChEBI" id="CHEBI:456216"/>
        <dbReference type="EC" id="6.2.1.5"/>
    </reaction>
</comment>
<comment type="similarity">
    <text evidence="4 5 7">Belongs to the succinate/malate CoA ligase alpha subunit family.</text>
</comment>
<dbReference type="GO" id="GO:0004775">
    <property type="term" value="F:succinate-CoA ligase (ADP-forming) activity"/>
    <property type="evidence" value="ECO:0007669"/>
    <property type="project" value="UniProtKB-UniRule"/>
</dbReference>
<sequence>MSILVDKNTKLLVQGITGRDGSFHTRQMLNYGTTVVAGVTPGKGGVEVEGVPVFNSVAEAVKKTHANTSIIFVPAQFAASAVYEAIDGGIKLIVCVSEGIPTIELVKITAYMKDKNCRLIGPNSPGLVSAGDAKVGILPGHIFKKGSVGVISRSGTLTYEIVDHITKVGLGQSTCIGIGGDPIIGTKFIDCLELFAHDKETAAVVVVGEIGGRDEQDTAVYVKKHFKKPVFGFIAGKTAPPDKRMGHAGAIISGTSGTAAEKIKVFKECGIKVGDTPAEVAQLVKSTVKD</sequence>
<dbReference type="InterPro" id="IPR017440">
    <property type="entry name" value="Cit_synth/succinyl-CoA_lig_AS"/>
</dbReference>
<dbReference type="EMBL" id="LJNI01000026">
    <property type="protein sequence ID" value="KPJ73834.1"/>
    <property type="molecule type" value="Genomic_DNA"/>
</dbReference>
<comment type="subunit">
    <text evidence="5 8">Heterotetramer of two alpha and two beta subunits.</text>
</comment>
<feature type="binding site" evidence="5">
    <location>
        <position position="43"/>
    </location>
    <ligand>
        <name>CoA</name>
        <dbReference type="ChEBI" id="CHEBI:57287"/>
    </ligand>
</feature>
<dbReference type="PANTHER" id="PTHR11117:SF2">
    <property type="entry name" value="SUCCINATE--COA LIGASE [ADP_GDP-FORMING] SUBUNIT ALPHA, MITOCHONDRIAL"/>
    <property type="match status" value="1"/>
</dbReference>
<comment type="catalytic activity">
    <reaction evidence="5">
        <text>GTP + succinate + CoA = succinyl-CoA + GDP + phosphate</text>
        <dbReference type="Rhea" id="RHEA:22120"/>
        <dbReference type="ChEBI" id="CHEBI:30031"/>
        <dbReference type="ChEBI" id="CHEBI:37565"/>
        <dbReference type="ChEBI" id="CHEBI:43474"/>
        <dbReference type="ChEBI" id="CHEBI:57287"/>
        <dbReference type="ChEBI" id="CHEBI:57292"/>
        <dbReference type="ChEBI" id="CHEBI:58189"/>
    </reaction>
</comment>
<dbReference type="Pfam" id="PF00549">
    <property type="entry name" value="Ligase_CoA"/>
    <property type="match status" value="1"/>
</dbReference>
<evidence type="ECO:0000256" key="8">
    <source>
        <dbReference type="RuleBase" id="RU000699"/>
    </source>
</evidence>
<protein>
    <recommendedName>
        <fullName evidence="5">Succinate--CoA ligase [ADP-forming] subunit alpha</fullName>
        <ecNumber evidence="5">6.2.1.5</ecNumber>
    </recommendedName>
    <alternativeName>
        <fullName evidence="5">Succinyl-CoA synthetase subunit alpha</fullName>
        <shortName evidence="5">SCS-alpha</shortName>
    </alternativeName>
</protein>
<keyword evidence="2 5" id="KW-0436">Ligase</keyword>
<keyword evidence="3 5" id="KW-0547">Nucleotide-binding</keyword>
<comment type="caution">
    <text evidence="5">Lacks conserved residue(s) required for the propagation of feature annotation.</text>
</comment>
<organism evidence="10 11">
    <name type="scientific">candidate division TA06 bacterium DG_78</name>
    <dbReference type="NCBI Taxonomy" id="1703772"/>
    <lineage>
        <taxon>Bacteria</taxon>
        <taxon>Bacteria division TA06</taxon>
    </lineage>
</organism>
<comment type="caution">
    <text evidence="10">The sequence shown here is derived from an EMBL/GenBank/DDBJ whole genome shotgun (WGS) entry which is preliminary data.</text>
</comment>
<evidence type="ECO:0000313" key="11">
    <source>
        <dbReference type="Proteomes" id="UP000051012"/>
    </source>
</evidence>
<dbReference type="PRINTS" id="PR01798">
    <property type="entry name" value="SCOASYNTHASE"/>
</dbReference>
<dbReference type="Gene3D" id="3.40.50.720">
    <property type="entry name" value="NAD(P)-binding Rossmann-like Domain"/>
    <property type="match status" value="1"/>
</dbReference>
<dbReference type="InterPro" id="IPR016102">
    <property type="entry name" value="Succinyl-CoA_synth-like"/>
</dbReference>
<feature type="domain" description="CoA-binding" evidence="9">
    <location>
        <begin position="4"/>
        <end position="100"/>
    </location>
</feature>
<proteinExistence type="inferred from homology"/>
<feature type="active site" description="Tele-phosphohistidine intermediate" evidence="5 6">
    <location>
        <position position="247"/>
    </location>
</feature>
<dbReference type="InterPro" id="IPR036291">
    <property type="entry name" value="NAD(P)-bd_dom_sf"/>
</dbReference>
<dbReference type="Pfam" id="PF02629">
    <property type="entry name" value="CoA_binding"/>
    <property type="match status" value="1"/>
</dbReference>
<dbReference type="Gene3D" id="3.40.50.261">
    <property type="entry name" value="Succinyl-CoA synthetase domains"/>
    <property type="match status" value="1"/>
</dbReference>
<evidence type="ECO:0000313" key="10">
    <source>
        <dbReference type="EMBL" id="KPJ73834.1"/>
    </source>
</evidence>
<dbReference type="PROSITE" id="PS00399">
    <property type="entry name" value="SUCCINYL_COA_LIG_2"/>
    <property type="match status" value="1"/>
</dbReference>
<reference evidence="10 11" key="1">
    <citation type="journal article" date="2015" name="Microbiome">
        <title>Genomic resolution of linkages in carbon, nitrogen, and sulfur cycling among widespread estuary sediment bacteria.</title>
        <authorList>
            <person name="Baker B.J."/>
            <person name="Lazar C.S."/>
            <person name="Teske A.P."/>
            <person name="Dick G.J."/>
        </authorList>
    </citation>
    <scope>NUCLEOTIDE SEQUENCE [LARGE SCALE GENOMIC DNA]</scope>
    <source>
        <strain evidence="10">DG_78</strain>
    </source>
</reference>
<name>A0A0S7YGZ6_UNCT6</name>
<evidence type="ECO:0000256" key="6">
    <source>
        <dbReference type="PIRSR" id="PIRSR001553-1"/>
    </source>
</evidence>
<dbReference type="NCBIfam" id="NF004230">
    <property type="entry name" value="PRK05678.1"/>
    <property type="match status" value="1"/>
</dbReference>
<comment type="pathway">
    <text evidence="5 8">Carbohydrate metabolism; tricarboxylic acid cycle; succinate from succinyl-CoA (ligase route): step 1/1.</text>
</comment>
<feature type="binding site" evidence="5">
    <location>
        <position position="159"/>
    </location>
    <ligand>
        <name>substrate</name>
        <note>ligand shared with subunit beta</note>
    </ligand>
</feature>
<dbReference type="PIRSF" id="PIRSF001553">
    <property type="entry name" value="SucCS_alpha"/>
    <property type="match status" value="1"/>
</dbReference>
<accession>A0A0S7YGZ6</accession>
<dbReference type="InterPro" id="IPR005810">
    <property type="entry name" value="CoA_lig_alpha"/>
</dbReference>
<dbReference type="PATRIC" id="fig|1703772.3.peg.989"/>
<dbReference type="GO" id="GO:0006099">
    <property type="term" value="P:tricarboxylic acid cycle"/>
    <property type="evidence" value="ECO:0007669"/>
    <property type="project" value="UniProtKB-UniRule"/>
</dbReference>
<dbReference type="InterPro" id="IPR003781">
    <property type="entry name" value="CoA-bd"/>
</dbReference>
<dbReference type="FunFam" id="3.40.50.261:FF:000006">
    <property type="entry name" value="Succinate--CoA ligase [ADP-forming] subunit alpha"/>
    <property type="match status" value="1"/>
</dbReference>
<dbReference type="SUPFAM" id="SSF52210">
    <property type="entry name" value="Succinyl-CoA synthetase domains"/>
    <property type="match status" value="1"/>
</dbReference>
<dbReference type="GO" id="GO:0004776">
    <property type="term" value="F:succinate-CoA ligase (GDP-forming) activity"/>
    <property type="evidence" value="ECO:0007669"/>
    <property type="project" value="TreeGrafter"/>
</dbReference>
<dbReference type="SMART" id="SM00881">
    <property type="entry name" value="CoA_binding"/>
    <property type="match status" value="1"/>
</dbReference>
<dbReference type="PROSITE" id="PS01216">
    <property type="entry name" value="SUCCINYL_COA_LIG_1"/>
    <property type="match status" value="1"/>
</dbReference>
<keyword evidence="1 5" id="KW-0816">Tricarboxylic acid cycle</keyword>
<dbReference type="FunFam" id="3.40.50.720:FF:000277">
    <property type="entry name" value="Succinate--CoA ligase [ADP-forming] subunit alpha"/>
    <property type="match status" value="1"/>
</dbReference>
<dbReference type="EC" id="6.2.1.5" evidence="5"/>
<dbReference type="AlphaFoldDB" id="A0A0S7YGZ6"/>
<comment type="function">
    <text evidence="5 8">Succinyl-CoA synthetase functions in the citric acid cycle (TCA), coupling the hydrolysis of succinyl-CoA to the synthesis of either ATP or GTP and thus represents the only step of substrate-level phosphorylation in the TCA. The alpha subunit of the enzyme binds the substrates coenzyme A and phosphate, while succinate binding and nucleotide specificity is provided by the beta subunit.</text>
</comment>
<dbReference type="UniPathway" id="UPA00223">
    <property type="reaction ID" value="UER00999"/>
</dbReference>
<dbReference type="SUPFAM" id="SSF51735">
    <property type="entry name" value="NAD(P)-binding Rossmann-fold domains"/>
    <property type="match status" value="1"/>
</dbReference>
<evidence type="ECO:0000256" key="4">
    <source>
        <dbReference type="ARBA" id="ARBA00060724"/>
    </source>
</evidence>
<evidence type="ECO:0000256" key="7">
    <source>
        <dbReference type="RuleBase" id="RU000677"/>
    </source>
</evidence>
<dbReference type="GO" id="GO:0009361">
    <property type="term" value="C:succinate-CoA ligase complex (ADP-forming)"/>
    <property type="evidence" value="ECO:0007669"/>
    <property type="project" value="TreeGrafter"/>
</dbReference>
<evidence type="ECO:0000259" key="9">
    <source>
        <dbReference type="SMART" id="SM00881"/>
    </source>
</evidence>
<dbReference type="GO" id="GO:0000166">
    <property type="term" value="F:nucleotide binding"/>
    <property type="evidence" value="ECO:0007669"/>
    <property type="project" value="UniProtKB-KW"/>
</dbReference>
<evidence type="ECO:0000256" key="1">
    <source>
        <dbReference type="ARBA" id="ARBA00022532"/>
    </source>
</evidence>
<evidence type="ECO:0000256" key="5">
    <source>
        <dbReference type="HAMAP-Rule" id="MF_01988"/>
    </source>
</evidence>
<dbReference type="HAMAP" id="MF_01988">
    <property type="entry name" value="Succ_CoA_alpha"/>
    <property type="match status" value="1"/>
</dbReference>
<dbReference type="PANTHER" id="PTHR11117">
    <property type="entry name" value="SUCCINYL-COA LIGASE SUBUNIT ALPHA"/>
    <property type="match status" value="1"/>
</dbReference>
<evidence type="ECO:0000256" key="3">
    <source>
        <dbReference type="ARBA" id="ARBA00022741"/>
    </source>
</evidence>
<dbReference type="InterPro" id="IPR033847">
    <property type="entry name" value="Citrt_syn/SCS-alpha_CS"/>
</dbReference>